<dbReference type="InterPro" id="IPR035979">
    <property type="entry name" value="RBD_domain_sf"/>
</dbReference>
<evidence type="ECO:0000256" key="3">
    <source>
        <dbReference type="SAM" id="MobiDB-lite"/>
    </source>
</evidence>
<dbReference type="GeneID" id="14922621"/>
<name>L8H910_ACACF</name>
<dbReference type="SMART" id="SM00360">
    <property type="entry name" value="RRM"/>
    <property type="match status" value="2"/>
</dbReference>
<accession>L8H910</accession>
<feature type="compositionally biased region" description="Polar residues" evidence="3">
    <location>
        <begin position="143"/>
        <end position="153"/>
    </location>
</feature>
<protein>
    <submittedName>
        <fullName evidence="5">RNA recognition motif domain containing protein</fullName>
    </submittedName>
</protein>
<feature type="region of interest" description="Disordered" evidence="3">
    <location>
        <begin position="124"/>
        <end position="160"/>
    </location>
</feature>
<dbReference type="GO" id="GO:0003723">
    <property type="term" value="F:RNA binding"/>
    <property type="evidence" value="ECO:0007669"/>
    <property type="project" value="UniProtKB-UniRule"/>
</dbReference>
<keyword evidence="1 2" id="KW-0694">RNA-binding</keyword>
<evidence type="ECO:0000313" key="5">
    <source>
        <dbReference type="EMBL" id="ELR21712.1"/>
    </source>
</evidence>
<keyword evidence="6" id="KW-1185">Reference proteome</keyword>
<dbReference type="OMA" id="EGKYPIC"/>
<evidence type="ECO:0000259" key="4">
    <source>
        <dbReference type="PROSITE" id="PS50102"/>
    </source>
</evidence>
<dbReference type="CDD" id="cd21618">
    <property type="entry name" value="RRM_AtNSRA_like"/>
    <property type="match status" value="1"/>
</dbReference>
<dbReference type="InterPro" id="IPR012677">
    <property type="entry name" value="Nucleotide-bd_a/b_plait_sf"/>
</dbReference>
<gene>
    <name evidence="5" type="ORF">ACA1_384350</name>
</gene>
<dbReference type="InterPro" id="IPR000504">
    <property type="entry name" value="RRM_dom"/>
</dbReference>
<reference evidence="5 6" key="1">
    <citation type="journal article" date="2013" name="Genome Biol.">
        <title>Genome of Acanthamoeba castellanii highlights extensive lateral gene transfer and early evolution of tyrosine kinase signaling.</title>
        <authorList>
            <person name="Clarke M."/>
            <person name="Lohan A.J."/>
            <person name="Liu B."/>
            <person name="Lagkouvardos I."/>
            <person name="Roy S."/>
            <person name="Zafar N."/>
            <person name="Bertelli C."/>
            <person name="Schilde C."/>
            <person name="Kianianmomeni A."/>
            <person name="Burglin T.R."/>
            <person name="Frech C."/>
            <person name="Turcotte B."/>
            <person name="Kopec K.O."/>
            <person name="Synnott J.M."/>
            <person name="Choo C."/>
            <person name="Paponov I."/>
            <person name="Finkler A."/>
            <person name="Soon Heng Tan C."/>
            <person name="Hutchins A.P."/>
            <person name="Weinmeier T."/>
            <person name="Rattei T."/>
            <person name="Chu J.S."/>
            <person name="Gimenez G."/>
            <person name="Irimia M."/>
            <person name="Rigden D.J."/>
            <person name="Fitzpatrick D.A."/>
            <person name="Lorenzo-Morales J."/>
            <person name="Bateman A."/>
            <person name="Chiu C.H."/>
            <person name="Tang P."/>
            <person name="Hegemann P."/>
            <person name="Fromm H."/>
            <person name="Raoult D."/>
            <person name="Greub G."/>
            <person name="Miranda-Saavedra D."/>
            <person name="Chen N."/>
            <person name="Nash P."/>
            <person name="Ginger M.L."/>
            <person name="Horn M."/>
            <person name="Schaap P."/>
            <person name="Caler L."/>
            <person name="Loftus B."/>
        </authorList>
    </citation>
    <scope>NUCLEOTIDE SEQUENCE [LARGE SCALE GENOMIC DNA]</scope>
    <source>
        <strain evidence="5 6">Neff</strain>
    </source>
</reference>
<dbReference type="Proteomes" id="UP000011083">
    <property type="component" value="Unassembled WGS sequence"/>
</dbReference>
<proteinExistence type="predicted"/>
<feature type="compositionally biased region" description="Basic and acidic residues" evidence="3">
    <location>
        <begin position="124"/>
        <end position="138"/>
    </location>
</feature>
<dbReference type="RefSeq" id="XP_004347094.1">
    <property type="nucleotide sequence ID" value="XM_004347044.1"/>
</dbReference>
<feature type="domain" description="RRM" evidence="4">
    <location>
        <begin position="235"/>
        <end position="319"/>
    </location>
</feature>
<sequence length="341" mass="37433">MDPTSVSLVGTLPGIPAVQPSVSATSVPPVAPSSASAASSSSSGSTALFIAEIPLEVTEAEFRSTFSSEPGYISARLRRDRNENTVGFVEFSDHKSAAEAREQFNNFKFSHNDDHGITIHFAHEHSRNKHRERDDGKHYGSQHYDQPSSSRKGYNNGGYRHDGYGSMRAADVNSRVSLTSGLPLVPMGVSPMMPGPTSLDMSGMQFYSTVAPNAQFASYVQPQAYSPQLSPDAAPTLYVEGLPLDATEREVAHIFRQMPGYLGIRIKPKESKQHPSRVFNLCWVEFETKYNAAVALHHLKGYKMDKNDTKGLTISYAKTTRKERRGPSIHGLNVMPLDKSL</sequence>
<dbReference type="STRING" id="1257118.L8H910"/>
<organism evidence="5 6">
    <name type="scientific">Acanthamoeba castellanii (strain ATCC 30010 / Neff)</name>
    <dbReference type="NCBI Taxonomy" id="1257118"/>
    <lineage>
        <taxon>Eukaryota</taxon>
        <taxon>Amoebozoa</taxon>
        <taxon>Discosea</taxon>
        <taxon>Longamoebia</taxon>
        <taxon>Centramoebida</taxon>
        <taxon>Acanthamoebidae</taxon>
        <taxon>Acanthamoeba</taxon>
    </lineage>
</organism>
<feature type="domain" description="RRM" evidence="4">
    <location>
        <begin position="46"/>
        <end position="124"/>
    </location>
</feature>
<dbReference type="AlphaFoldDB" id="L8H910"/>
<dbReference type="VEuPathDB" id="AmoebaDB:ACA1_384350"/>
<dbReference type="Gene3D" id="3.30.70.330">
    <property type="match status" value="2"/>
</dbReference>
<dbReference type="PANTHER" id="PTHR10501">
    <property type="entry name" value="U1 SMALL NUCLEAR RIBONUCLEOPROTEIN A/U2 SMALL NUCLEAR RIBONUCLEOPROTEIN B"/>
    <property type="match status" value="1"/>
</dbReference>
<dbReference type="PROSITE" id="PS50102">
    <property type="entry name" value="RRM"/>
    <property type="match status" value="2"/>
</dbReference>
<dbReference type="EMBL" id="KB007900">
    <property type="protein sequence ID" value="ELR21712.1"/>
    <property type="molecule type" value="Genomic_DNA"/>
</dbReference>
<feature type="region of interest" description="Disordered" evidence="3">
    <location>
        <begin position="18"/>
        <end position="41"/>
    </location>
</feature>
<dbReference type="SUPFAM" id="SSF54928">
    <property type="entry name" value="RNA-binding domain, RBD"/>
    <property type="match status" value="2"/>
</dbReference>
<evidence type="ECO:0000256" key="2">
    <source>
        <dbReference type="PROSITE-ProRule" id="PRU00176"/>
    </source>
</evidence>
<evidence type="ECO:0000313" key="6">
    <source>
        <dbReference type="Proteomes" id="UP000011083"/>
    </source>
</evidence>
<dbReference type="Pfam" id="PF00076">
    <property type="entry name" value="RRM_1"/>
    <property type="match status" value="2"/>
</dbReference>
<dbReference type="KEGG" id="acan:ACA1_384350"/>
<dbReference type="OrthoDB" id="431169at2759"/>
<evidence type="ECO:0000256" key="1">
    <source>
        <dbReference type="ARBA" id="ARBA00022884"/>
    </source>
</evidence>